<dbReference type="Proteomes" id="UP000298652">
    <property type="component" value="Chromosome 3"/>
</dbReference>
<sequence length="36" mass="4439">MWIFCSSAPYFHLGYFLMCLFELSDNKRLIHDIQWL</sequence>
<protein>
    <submittedName>
        <fullName evidence="1">Uncharacterized protein</fullName>
    </submittedName>
</protein>
<accession>A0A4U6VJL7</accession>
<name>A0A4U6VJL7_SETVI</name>
<evidence type="ECO:0000313" key="1">
    <source>
        <dbReference type="EMBL" id="TKW29850.1"/>
    </source>
</evidence>
<dbReference type="AlphaFoldDB" id="A0A4U6VJL7"/>
<evidence type="ECO:0000313" key="2">
    <source>
        <dbReference type="Proteomes" id="UP000298652"/>
    </source>
</evidence>
<dbReference type="EMBL" id="CM016554">
    <property type="protein sequence ID" value="TKW29850.1"/>
    <property type="molecule type" value="Genomic_DNA"/>
</dbReference>
<reference evidence="1" key="1">
    <citation type="submission" date="2019-03" db="EMBL/GenBank/DDBJ databases">
        <title>WGS assembly of Setaria viridis.</title>
        <authorList>
            <person name="Huang P."/>
            <person name="Jenkins J."/>
            <person name="Grimwood J."/>
            <person name="Barry K."/>
            <person name="Healey A."/>
            <person name="Mamidi S."/>
            <person name="Sreedasyam A."/>
            <person name="Shu S."/>
            <person name="Feldman M."/>
            <person name="Wu J."/>
            <person name="Yu Y."/>
            <person name="Chen C."/>
            <person name="Johnson J."/>
            <person name="Rokhsar D."/>
            <person name="Baxter I."/>
            <person name="Schmutz J."/>
            <person name="Brutnell T."/>
            <person name="Kellogg E."/>
        </authorList>
    </citation>
    <scope>NUCLEOTIDE SEQUENCE [LARGE SCALE GENOMIC DNA]</scope>
</reference>
<proteinExistence type="predicted"/>
<organism evidence="1 2">
    <name type="scientific">Setaria viridis</name>
    <name type="common">Green bristlegrass</name>
    <name type="synonym">Setaria italica subsp. viridis</name>
    <dbReference type="NCBI Taxonomy" id="4556"/>
    <lineage>
        <taxon>Eukaryota</taxon>
        <taxon>Viridiplantae</taxon>
        <taxon>Streptophyta</taxon>
        <taxon>Embryophyta</taxon>
        <taxon>Tracheophyta</taxon>
        <taxon>Spermatophyta</taxon>
        <taxon>Magnoliopsida</taxon>
        <taxon>Liliopsida</taxon>
        <taxon>Poales</taxon>
        <taxon>Poaceae</taxon>
        <taxon>PACMAD clade</taxon>
        <taxon>Panicoideae</taxon>
        <taxon>Panicodae</taxon>
        <taxon>Paniceae</taxon>
        <taxon>Cenchrinae</taxon>
        <taxon>Setaria</taxon>
    </lineage>
</organism>
<dbReference type="Gramene" id="TKW29850">
    <property type="protein sequence ID" value="TKW29850"/>
    <property type="gene ID" value="SEVIR_3G422250v2"/>
</dbReference>
<keyword evidence="2" id="KW-1185">Reference proteome</keyword>
<gene>
    <name evidence="1" type="ORF">SEVIR_3G422250v2</name>
</gene>